<evidence type="ECO:0000313" key="3">
    <source>
        <dbReference type="EMBL" id="CAD7250347.1"/>
    </source>
</evidence>
<dbReference type="SUPFAM" id="SSF90257">
    <property type="entry name" value="Myosin rod fragments"/>
    <property type="match status" value="1"/>
</dbReference>
<feature type="compositionally biased region" description="Basic and acidic residues" evidence="2">
    <location>
        <begin position="151"/>
        <end position="168"/>
    </location>
</feature>
<dbReference type="EMBL" id="CAJPEV010002802">
    <property type="protein sequence ID" value="CAG0898081.1"/>
    <property type="molecule type" value="Genomic_DNA"/>
</dbReference>
<sequence length="175" mass="20236">MKLQVANLLRTLASEEEKTSRLTEKNARNEARCTELQQTLDEERSVHQQTEECIRRMETELNKTRLQVEELQQQQESQLRTLTLEEEKTSHLTELNAENEARYTELQQTFDRERSFRLQAEESNLGMKTELINVNAQDGDKAGMSHVKLGLKGERSRRKGGEGRKDSVGEGTKPY</sequence>
<gene>
    <name evidence="3" type="ORF">DSTB1V02_LOCUS10126</name>
</gene>
<dbReference type="Proteomes" id="UP000677054">
    <property type="component" value="Unassembled WGS sequence"/>
</dbReference>
<proteinExistence type="predicted"/>
<dbReference type="AlphaFoldDB" id="A0A7R9FPI9"/>
<evidence type="ECO:0000313" key="4">
    <source>
        <dbReference type="Proteomes" id="UP000677054"/>
    </source>
</evidence>
<evidence type="ECO:0000256" key="1">
    <source>
        <dbReference type="SAM" id="Coils"/>
    </source>
</evidence>
<dbReference type="EMBL" id="LR902319">
    <property type="protein sequence ID" value="CAD7250347.1"/>
    <property type="molecule type" value="Genomic_DNA"/>
</dbReference>
<evidence type="ECO:0000256" key="2">
    <source>
        <dbReference type="SAM" id="MobiDB-lite"/>
    </source>
</evidence>
<protein>
    <submittedName>
        <fullName evidence="3">Uncharacterized protein</fullName>
    </submittedName>
</protein>
<feature type="coiled-coil region" evidence="1">
    <location>
        <begin position="5"/>
        <end position="88"/>
    </location>
</feature>
<name>A0A7R9FPI9_9CRUS</name>
<feature type="region of interest" description="Disordered" evidence="2">
    <location>
        <begin position="136"/>
        <end position="175"/>
    </location>
</feature>
<keyword evidence="4" id="KW-1185">Reference proteome</keyword>
<keyword evidence="1" id="KW-0175">Coiled coil</keyword>
<accession>A0A7R9FPI9</accession>
<reference evidence="3" key="1">
    <citation type="submission" date="2020-11" db="EMBL/GenBank/DDBJ databases">
        <authorList>
            <person name="Tran Van P."/>
        </authorList>
    </citation>
    <scope>NUCLEOTIDE SEQUENCE</scope>
</reference>
<organism evidence="3">
    <name type="scientific">Darwinula stevensoni</name>
    <dbReference type="NCBI Taxonomy" id="69355"/>
    <lineage>
        <taxon>Eukaryota</taxon>
        <taxon>Metazoa</taxon>
        <taxon>Ecdysozoa</taxon>
        <taxon>Arthropoda</taxon>
        <taxon>Crustacea</taxon>
        <taxon>Oligostraca</taxon>
        <taxon>Ostracoda</taxon>
        <taxon>Podocopa</taxon>
        <taxon>Podocopida</taxon>
        <taxon>Darwinulocopina</taxon>
        <taxon>Darwinuloidea</taxon>
        <taxon>Darwinulidae</taxon>
        <taxon>Darwinula</taxon>
    </lineage>
</organism>